<evidence type="ECO:0000256" key="1">
    <source>
        <dbReference type="SAM" id="MobiDB-lite"/>
    </source>
</evidence>
<name>A0A7X6RS58_9ACTN</name>
<keyword evidence="3" id="KW-1185">Reference proteome</keyword>
<evidence type="ECO:0000313" key="2">
    <source>
        <dbReference type="EMBL" id="NKY99956.1"/>
    </source>
</evidence>
<accession>A0A7X6RS58</accession>
<sequence>MSDGREDGRRASGAWEETGAELVRFHVGGRRKDLSGRSWSEYPVLPRPPHEADTGEHPELRGRRFVEVPETGWHALVAWAVGPEHAVRCPEPRTPSPVHVTCESGGRRVRRWEERTRTDRAGVDSGIDDFLAEAGVPHQPCGYRWFAELPEGIRDGDRLFGAFSSHLASVGSDEQDPPGMRGAMRNLSRRLYGDPCRSALPDPLDGP</sequence>
<evidence type="ECO:0000313" key="3">
    <source>
        <dbReference type="Proteomes" id="UP000553209"/>
    </source>
</evidence>
<comment type="caution">
    <text evidence="2">The sequence shown here is derived from an EMBL/GenBank/DDBJ whole genome shotgun (WGS) entry which is preliminary data.</text>
</comment>
<proteinExistence type="predicted"/>
<organism evidence="2 3">
    <name type="scientific">Nocardiopsis alborubida</name>
    <dbReference type="NCBI Taxonomy" id="146802"/>
    <lineage>
        <taxon>Bacteria</taxon>
        <taxon>Bacillati</taxon>
        <taxon>Actinomycetota</taxon>
        <taxon>Actinomycetes</taxon>
        <taxon>Streptosporangiales</taxon>
        <taxon>Nocardiopsidaceae</taxon>
        <taxon>Nocardiopsis</taxon>
    </lineage>
</organism>
<dbReference type="EMBL" id="JAAXPG010000019">
    <property type="protein sequence ID" value="NKY99956.1"/>
    <property type="molecule type" value="Genomic_DNA"/>
</dbReference>
<dbReference type="InterPro" id="IPR046000">
    <property type="entry name" value="DUF5956"/>
</dbReference>
<protein>
    <submittedName>
        <fullName evidence="2">Uncharacterized protein</fullName>
    </submittedName>
</protein>
<feature type="region of interest" description="Disordered" evidence="1">
    <location>
        <begin position="33"/>
        <end position="60"/>
    </location>
</feature>
<reference evidence="2 3" key="1">
    <citation type="submission" date="2020-04" db="EMBL/GenBank/DDBJ databases">
        <title>MicrobeNet Type strains.</title>
        <authorList>
            <person name="Nicholson A.C."/>
        </authorList>
    </citation>
    <scope>NUCLEOTIDE SEQUENCE [LARGE SCALE GENOMIC DNA]</scope>
    <source>
        <strain evidence="2 3">ATCC 23612</strain>
    </source>
</reference>
<feature type="region of interest" description="Disordered" evidence="1">
    <location>
        <begin position="169"/>
        <end position="207"/>
    </location>
</feature>
<feature type="compositionally biased region" description="Basic and acidic residues" evidence="1">
    <location>
        <begin position="48"/>
        <end position="60"/>
    </location>
</feature>
<dbReference type="Proteomes" id="UP000553209">
    <property type="component" value="Unassembled WGS sequence"/>
</dbReference>
<dbReference type="AlphaFoldDB" id="A0A7X6RS58"/>
<dbReference type="Pfam" id="PF19381">
    <property type="entry name" value="DUF5956"/>
    <property type="match status" value="1"/>
</dbReference>
<gene>
    <name evidence="2" type="ORF">HGB44_20125</name>
</gene>
<dbReference type="RefSeq" id="WP_061078297.1">
    <property type="nucleotide sequence ID" value="NZ_JAAXPG010000019.1"/>
</dbReference>